<sequence>MAQRGRPRSFDRTTALRRAMEVFWRKGYDNASMADLTAAMGINPPSLYAAFGSKEGLFREAVALYAETEGSGIWEGVPAAPTARAAMEHLLRATALAYTKGPEPLGCLIVLGAPQAECASPAIRDDLRRRRADNVRILEERLRRAVAEGELPAHVDCTAVANFYATVQHGMSIRARDGATREELLSVADCAMAAWDRLTSTASRNRDPSEKSK</sequence>
<dbReference type="Proteomes" id="UP000588017">
    <property type="component" value="Unassembled WGS sequence"/>
</dbReference>
<dbReference type="SUPFAM" id="SSF46689">
    <property type="entry name" value="Homeodomain-like"/>
    <property type="match status" value="1"/>
</dbReference>
<accession>A0A841KE94</accession>
<keyword evidence="2 4" id="KW-0238">DNA-binding</keyword>
<dbReference type="AlphaFoldDB" id="A0A841KE94"/>
<evidence type="ECO:0000256" key="3">
    <source>
        <dbReference type="ARBA" id="ARBA00023163"/>
    </source>
</evidence>
<dbReference type="PROSITE" id="PS50977">
    <property type="entry name" value="HTH_TETR_2"/>
    <property type="match status" value="1"/>
</dbReference>
<evidence type="ECO:0000256" key="2">
    <source>
        <dbReference type="ARBA" id="ARBA00023125"/>
    </source>
</evidence>
<feature type="domain" description="HTH tetR-type" evidence="5">
    <location>
        <begin position="9"/>
        <end position="69"/>
    </location>
</feature>
<protein>
    <submittedName>
        <fullName evidence="6">AcrR family transcriptional regulator</fullName>
    </submittedName>
</protein>
<evidence type="ECO:0000259" key="5">
    <source>
        <dbReference type="PROSITE" id="PS50977"/>
    </source>
</evidence>
<evidence type="ECO:0000313" key="7">
    <source>
        <dbReference type="Proteomes" id="UP000588017"/>
    </source>
</evidence>
<dbReference type="GO" id="GO:0003677">
    <property type="term" value="F:DNA binding"/>
    <property type="evidence" value="ECO:0007669"/>
    <property type="project" value="UniProtKB-UniRule"/>
</dbReference>
<evidence type="ECO:0000256" key="4">
    <source>
        <dbReference type="PROSITE-ProRule" id="PRU00335"/>
    </source>
</evidence>
<dbReference type="Pfam" id="PF16925">
    <property type="entry name" value="TetR_C_13"/>
    <property type="match status" value="1"/>
</dbReference>
<dbReference type="PANTHER" id="PTHR47506:SF1">
    <property type="entry name" value="HTH-TYPE TRANSCRIPTIONAL REGULATOR YJDC"/>
    <property type="match status" value="1"/>
</dbReference>
<dbReference type="InterPro" id="IPR001647">
    <property type="entry name" value="HTH_TetR"/>
</dbReference>
<keyword evidence="1" id="KW-0805">Transcription regulation</keyword>
<dbReference type="InterPro" id="IPR023772">
    <property type="entry name" value="DNA-bd_HTH_TetR-type_CS"/>
</dbReference>
<dbReference type="Pfam" id="PF00440">
    <property type="entry name" value="TetR_N"/>
    <property type="match status" value="1"/>
</dbReference>
<dbReference type="EMBL" id="JACHEH010000009">
    <property type="protein sequence ID" value="MBB6169672.1"/>
    <property type="molecule type" value="Genomic_DNA"/>
</dbReference>
<dbReference type="PROSITE" id="PS01081">
    <property type="entry name" value="HTH_TETR_1"/>
    <property type="match status" value="1"/>
</dbReference>
<dbReference type="InterPro" id="IPR011075">
    <property type="entry name" value="TetR_C"/>
</dbReference>
<reference evidence="6 7" key="1">
    <citation type="submission" date="2020-08" db="EMBL/GenBank/DDBJ databases">
        <title>Genomic Encyclopedia of Type Strains, Phase IV (KMG-IV): sequencing the most valuable type-strain genomes for metagenomic binning, comparative biology and taxonomic classification.</title>
        <authorList>
            <person name="Goeker M."/>
        </authorList>
    </citation>
    <scope>NUCLEOTIDE SEQUENCE [LARGE SCALE GENOMIC DNA]</scope>
    <source>
        <strain evidence="6 7">DSM 101465</strain>
    </source>
</reference>
<proteinExistence type="predicted"/>
<evidence type="ECO:0000256" key="1">
    <source>
        <dbReference type="ARBA" id="ARBA00023015"/>
    </source>
</evidence>
<keyword evidence="3" id="KW-0804">Transcription</keyword>
<dbReference type="InterPro" id="IPR036271">
    <property type="entry name" value="Tet_transcr_reg_TetR-rel_C_sf"/>
</dbReference>
<organism evidence="6 7">
    <name type="scientific">Chelatococcus composti</name>
    <dbReference type="NCBI Taxonomy" id="1743235"/>
    <lineage>
        <taxon>Bacteria</taxon>
        <taxon>Pseudomonadati</taxon>
        <taxon>Pseudomonadota</taxon>
        <taxon>Alphaproteobacteria</taxon>
        <taxon>Hyphomicrobiales</taxon>
        <taxon>Chelatococcaceae</taxon>
        <taxon>Chelatococcus</taxon>
    </lineage>
</organism>
<gene>
    <name evidence="6" type="ORF">HNQ73_003324</name>
</gene>
<dbReference type="Gene3D" id="1.10.357.10">
    <property type="entry name" value="Tetracycline Repressor, domain 2"/>
    <property type="match status" value="1"/>
</dbReference>
<dbReference type="SUPFAM" id="SSF48498">
    <property type="entry name" value="Tetracyclin repressor-like, C-terminal domain"/>
    <property type="match status" value="1"/>
</dbReference>
<dbReference type="PANTHER" id="PTHR47506">
    <property type="entry name" value="TRANSCRIPTIONAL REGULATORY PROTEIN"/>
    <property type="match status" value="1"/>
</dbReference>
<keyword evidence="7" id="KW-1185">Reference proteome</keyword>
<dbReference type="InterPro" id="IPR009057">
    <property type="entry name" value="Homeodomain-like_sf"/>
</dbReference>
<evidence type="ECO:0000313" key="6">
    <source>
        <dbReference type="EMBL" id="MBB6169672.1"/>
    </source>
</evidence>
<dbReference type="Gene3D" id="1.10.10.60">
    <property type="entry name" value="Homeodomain-like"/>
    <property type="match status" value="1"/>
</dbReference>
<name>A0A841KE94_9HYPH</name>
<feature type="DNA-binding region" description="H-T-H motif" evidence="4">
    <location>
        <begin position="32"/>
        <end position="51"/>
    </location>
</feature>
<dbReference type="RefSeq" id="WP_183336269.1">
    <property type="nucleotide sequence ID" value="NZ_BMHX01000009.1"/>
</dbReference>
<comment type="caution">
    <text evidence="6">The sequence shown here is derived from an EMBL/GenBank/DDBJ whole genome shotgun (WGS) entry which is preliminary data.</text>
</comment>